<evidence type="ECO:0000313" key="2">
    <source>
        <dbReference type="EMBL" id="KAJ3423425.1"/>
    </source>
</evidence>
<sequence>MGSKGSKHKKTTQNVTFKKARKKFFKPTYEIYSEVKWKKSKVKKAIRKKKLAPIFSPNDDQDKFSIVECPICSYFFPIANMTTCCKKPICTECYLQICPKLKSDSSDRCPWCRSSFFSVCYQEEYRKKFLKEQKNECDEQLLELEKQAQKNEKEEFDREREKALKLLLEIKEQEEKEGKYDEYKEDERKKQQQREMVKLMFEQQKRNQENTNDQNNDENNFHLNFNNNNQIIQPIEELEEPENQEEEINLNNLYDYIRNPRRLNQLQANQLNNLMVEEAIRLSTQQN</sequence>
<gene>
    <name evidence="2" type="ORF">M0812_29954</name>
</gene>
<dbReference type="PANTHER" id="PTHR31315:SF1">
    <property type="entry name" value="PROTEIN SIP5"/>
    <property type="match status" value="1"/>
</dbReference>
<dbReference type="AlphaFoldDB" id="A0AAV7Y3M7"/>
<protein>
    <submittedName>
        <fullName evidence="2">Protein sip5</fullName>
    </submittedName>
</protein>
<feature type="coiled-coil region" evidence="1">
    <location>
        <begin position="127"/>
        <end position="193"/>
    </location>
</feature>
<proteinExistence type="predicted"/>
<dbReference type="EMBL" id="JANTQA010000076">
    <property type="protein sequence ID" value="KAJ3423425.1"/>
    <property type="molecule type" value="Genomic_DNA"/>
</dbReference>
<keyword evidence="1" id="KW-0175">Coiled coil</keyword>
<reference evidence="2" key="1">
    <citation type="submission" date="2022-08" db="EMBL/GenBank/DDBJ databases">
        <title>Novel sulphate-reducing endosymbionts in the free-living metamonad Anaeramoeba.</title>
        <authorList>
            <person name="Jerlstrom-Hultqvist J."/>
            <person name="Cepicka I."/>
            <person name="Gallot-Lavallee L."/>
            <person name="Salas-Leiva D."/>
            <person name="Curtis B.A."/>
            <person name="Zahonova K."/>
            <person name="Pipaliya S."/>
            <person name="Dacks J."/>
            <person name="Roger A.J."/>
        </authorList>
    </citation>
    <scope>NUCLEOTIDE SEQUENCE</scope>
    <source>
        <strain evidence="2">Busselton2</strain>
    </source>
</reference>
<accession>A0AAV7Y3M7</accession>
<dbReference type="GO" id="GO:0005737">
    <property type="term" value="C:cytoplasm"/>
    <property type="evidence" value="ECO:0007669"/>
    <property type="project" value="TreeGrafter"/>
</dbReference>
<organism evidence="2 3">
    <name type="scientific">Anaeramoeba flamelloides</name>
    <dbReference type="NCBI Taxonomy" id="1746091"/>
    <lineage>
        <taxon>Eukaryota</taxon>
        <taxon>Metamonada</taxon>
        <taxon>Anaeramoebidae</taxon>
        <taxon>Anaeramoeba</taxon>
    </lineage>
</organism>
<evidence type="ECO:0000313" key="3">
    <source>
        <dbReference type="Proteomes" id="UP001146793"/>
    </source>
</evidence>
<evidence type="ECO:0000256" key="1">
    <source>
        <dbReference type="SAM" id="Coils"/>
    </source>
</evidence>
<name>A0AAV7Y3M7_9EUKA</name>
<comment type="caution">
    <text evidence="2">The sequence shown here is derived from an EMBL/GenBank/DDBJ whole genome shotgun (WGS) entry which is preliminary data.</text>
</comment>
<dbReference type="InterPro" id="IPR039301">
    <property type="entry name" value="Sip5/DA2"/>
</dbReference>
<dbReference type="PANTHER" id="PTHR31315">
    <property type="entry name" value="PROTEIN SIP5"/>
    <property type="match status" value="1"/>
</dbReference>
<dbReference type="Proteomes" id="UP001146793">
    <property type="component" value="Unassembled WGS sequence"/>
</dbReference>